<dbReference type="InterPro" id="IPR002347">
    <property type="entry name" value="SDR_fam"/>
</dbReference>
<sequence length="123" mass="13133">MTLALVTGASRGIGRATALQLALEGYTVAVNYHQNAQAADAVVNAIQAAGGKAFAVQADIGDEQQVEAMFNLLDKRPEPLTALVNNAGILFTQSRVEALSAERINRVLTTNVYRLLPMLPGRR</sequence>
<dbReference type="Pfam" id="PF00106">
    <property type="entry name" value="adh_short"/>
    <property type="match status" value="1"/>
</dbReference>
<dbReference type="AlphaFoldDB" id="A0A485B2P6"/>
<evidence type="ECO:0000313" key="3">
    <source>
        <dbReference type="EMBL" id="VFS62949.1"/>
    </source>
</evidence>
<evidence type="ECO:0000256" key="1">
    <source>
        <dbReference type="ARBA" id="ARBA00006484"/>
    </source>
</evidence>
<name>A0A485B2P6_KLUCR</name>
<gene>
    <name evidence="3" type="primary">fabG_2</name>
    <name evidence="3" type="ORF">NCTC12993_02390</name>
</gene>
<evidence type="ECO:0000256" key="2">
    <source>
        <dbReference type="ARBA" id="ARBA00023002"/>
    </source>
</evidence>
<proteinExistence type="inferred from homology"/>
<accession>A0A485B2P6</accession>
<reference evidence="3 4" key="1">
    <citation type="submission" date="2019-03" db="EMBL/GenBank/DDBJ databases">
        <authorList>
            <consortium name="Pathogen Informatics"/>
        </authorList>
    </citation>
    <scope>NUCLEOTIDE SEQUENCE [LARGE SCALE GENOMIC DNA]</scope>
    <source>
        <strain evidence="3 4">NCTC12993</strain>
    </source>
</reference>
<dbReference type="PANTHER" id="PTHR48107">
    <property type="entry name" value="NADPH-DEPENDENT ALDEHYDE REDUCTASE-LIKE PROTEIN, CHLOROPLASTIC-RELATED"/>
    <property type="match status" value="1"/>
</dbReference>
<dbReference type="Proteomes" id="UP000401081">
    <property type="component" value="Unassembled WGS sequence"/>
</dbReference>
<dbReference type="EMBL" id="CAADJD010000018">
    <property type="protein sequence ID" value="VFS62949.1"/>
    <property type="molecule type" value="Genomic_DNA"/>
</dbReference>
<organism evidence="3 4">
    <name type="scientific">Kluyvera cryocrescens</name>
    <name type="common">Kluyvera citrophila</name>
    <dbReference type="NCBI Taxonomy" id="580"/>
    <lineage>
        <taxon>Bacteria</taxon>
        <taxon>Pseudomonadati</taxon>
        <taxon>Pseudomonadota</taxon>
        <taxon>Gammaproteobacteria</taxon>
        <taxon>Enterobacterales</taxon>
        <taxon>Enterobacteriaceae</taxon>
        <taxon>Kluyvera</taxon>
    </lineage>
</organism>
<dbReference type="PRINTS" id="PR00081">
    <property type="entry name" value="GDHRDH"/>
</dbReference>
<dbReference type="InterPro" id="IPR036291">
    <property type="entry name" value="NAD(P)-bd_dom_sf"/>
</dbReference>
<keyword evidence="4" id="KW-1185">Reference proteome</keyword>
<dbReference type="EC" id="1.1.1.100" evidence="3"/>
<dbReference type="Gene3D" id="3.40.50.720">
    <property type="entry name" value="NAD(P)-binding Rossmann-like Domain"/>
    <property type="match status" value="1"/>
</dbReference>
<dbReference type="SUPFAM" id="SSF51735">
    <property type="entry name" value="NAD(P)-binding Rossmann-fold domains"/>
    <property type="match status" value="1"/>
</dbReference>
<keyword evidence="2 3" id="KW-0560">Oxidoreductase</keyword>
<protein>
    <submittedName>
        <fullName evidence="3">3-oxoacyl-[acyl-carrier-protein] reductase FabG</fullName>
        <ecNumber evidence="3">1.1.1.100</ecNumber>
    </submittedName>
</protein>
<dbReference type="GO" id="GO:0004316">
    <property type="term" value="F:3-oxoacyl-[acyl-carrier-protein] reductase (NADPH) activity"/>
    <property type="evidence" value="ECO:0007669"/>
    <property type="project" value="UniProtKB-EC"/>
</dbReference>
<comment type="similarity">
    <text evidence="1">Belongs to the short-chain dehydrogenases/reductases (SDR) family.</text>
</comment>
<dbReference type="PANTHER" id="PTHR48107:SF7">
    <property type="entry name" value="RE15974P"/>
    <property type="match status" value="1"/>
</dbReference>
<evidence type="ECO:0000313" key="4">
    <source>
        <dbReference type="Proteomes" id="UP000401081"/>
    </source>
</evidence>